<name>A0A8J6LQZ6_TENMO</name>
<evidence type="ECO:0000313" key="2">
    <source>
        <dbReference type="EMBL" id="KAH0822336.1"/>
    </source>
</evidence>
<accession>A0A8J6LQZ6</accession>
<feature type="coiled-coil region" evidence="1">
    <location>
        <begin position="383"/>
        <end position="461"/>
    </location>
</feature>
<dbReference type="Proteomes" id="UP000719412">
    <property type="component" value="Unassembled WGS sequence"/>
</dbReference>
<reference evidence="2" key="2">
    <citation type="submission" date="2021-08" db="EMBL/GenBank/DDBJ databases">
        <authorList>
            <person name="Eriksson T."/>
        </authorList>
    </citation>
    <scope>NUCLEOTIDE SEQUENCE</scope>
    <source>
        <strain evidence="2">Stoneville</strain>
        <tissue evidence="2">Whole head</tissue>
    </source>
</reference>
<reference evidence="2" key="1">
    <citation type="journal article" date="2020" name="J Insects Food Feed">
        <title>The yellow mealworm (Tenebrio molitor) genome: a resource for the emerging insects as food and feed industry.</title>
        <authorList>
            <person name="Eriksson T."/>
            <person name="Andere A."/>
            <person name="Kelstrup H."/>
            <person name="Emery V."/>
            <person name="Picard C."/>
        </authorList>
    </citation>
    <scope>NUCLEOTIDE SEQUENCE</scope>
    <source>
        <strain evidence="2">Stoneville</strain>
        <tissue evidence="2">Whole head</tissue>
    </source>
</reference>
<proteinExistence type="predicted"/>
<protein>
    <submittedName>
        <fullName evidence="2">Uncharacterized protein</fullName>
    </submittedName>
</protein>
<evidence type="ECO:0000256" key="1">
    <source>
        <dbReference type="SAM" id="Coils"/>
    </source>
</evidence>
<sequence>MITIHSNGKAQVWTRVCSMGRYKHVNDKHLQPTSIRYCAPSVQESRGYLPTVYQARMICYIWLSPPAVSTRRAQSTAEPCHEPKMPHPDIRCSGITPWLPKPAITQLPIHLVTVSPASTSLIHCTTAGSQTIHLPSLSYSYLGQPVGSSCQSHTVPVSPLGLVKITPESRTFQNIIYEPHVWVEEGHPCRQGSSGLAKNKGRLNPQDLPRKWWHGNWRTRGRSELRLVERGSIVTYRNRGSHLNNLCERGRGDNLHKITDTEVAKTCETPGAPRSINALSGHAGLWTDGPKFPSFSWEKRKKTEEETWKEVRVVLERMKAAEYSEDEEEEQLFRNRTMSDHSWKRRADESPERDERVRLYDMDKLLNEANEFIIENRNVPKFVKEIIRKAKRVLNDLKVASEEEDMTKSLRERDSMRQKTKLDERVQFLENQLETLTTSRLRIAEAKVAELSTKNERLKRNDKITSVEGIDTLQKWKVVEGKTWEERVFSNTEIVVGNPVTASDLVVKVVLIDPEDPEMEKSIRRIYRDRFPELAEAIEDFEILEQMSRIRSRGQHEQTKKTVVKIVQDGTDEILWDRLTRLRDETIIGVESVVMHHVECMSPKRLQKMTESRFQGTTTRKREKTTYALVVEDEGKDYKTILNSVNSKIGNDAAGGAIRSVRSTRRGKLHTRYPLHTPFVL</sequence>
<keyword evidence="1" id="KW-0175">Coiled coil</keyword>
<dbReference type="EMBL" id="JABDTM020002906">
    <property type="protein sequence ID" value="KAH0822336.1"/>
    <property type="molecule type" value="Genomic_DNA"/>
</dbReference>
<organism evidence="2 3">
    <name type="scientific">Tenebrio molitor</name>
    <name type="common">Yellow mealworm beetle</name>
    <dbReference type="NCBI Taxonomy" id="7067"/>
    <lineage>
        <taxon>Eukaryota</taxon>
        <taxon>Metazoa</taxon>
        <taxon>Ecdysozoa</taxon>
        <taxon>Arthropoda</taxon>
        <taxon>Hexapoda</taxon>
        <taxon>Insecta</taxon>
        <taxon>Pterygota</taxon>
        <taxon>Neoptera</taxon>
        <taxon>Endopterygota</taxon>
        <taxon>Coleoptera</taxon>
        <taxon>Polyphaga</taxon>
        <taxon>Cucujiformia</taxon>
        <taxon>Tenebrionidae</taxon>
        <taxon>Tenebrio</taxon>
    </lineage>
</organism>
<keyword evidence="3" id="KW-1185">Reference proteome</keyword>
<dbReference type="AlphaFoldDB" id="A0A8J6LQZ6"/>
<comment type="caution">
    <text evidence="2">The sequence shown here is derived from an EMBL/GenBank/DDBJ whole genome shotgun (WGS) entry which is preliminary data.</text>
</comment>
<gene>
    <name evidence="2" type="ORF">GEV33_000455</name>
</gene>
<evidence type="ECO:0000313" key="3">
    <source>
        <dbReference type="Proteomes" id="UP000719412"/>
    </source>
</evidence>